<sequence>MQNRWNDQEAAIHTTDLALRVYTSRLLGQDKSLVLHGGGNTSVKVREINIVGEEEEILYVKGSGWDLETIEEAGFAPVRMDHLLKLAQLDTLPDPQMVNELKTNMTLASAPGPSVETILHASLPYKYVDHTHADAVVTITNSSGGLQRIQEIYGEDMVIIPYVMPGFDLARLCAERFSADATEKTIGMVLMNHGIFSFGASARESYDRMIELVARAEDYLKAQNAWFLPSPEEALVDKKLMGDIALLRNEISDAAGFPMILSTDMSPECLAFARRKDIATISQQGPATPDHVIRTKRLPLLGRNVTDYCTVYRGYFTANAAQAKDEKTILDPAPRVAIDPEFGLCSIGRHAKDTAIINDIYHHTQEIIQRATLLGGYKALPASDIFDVEYWDLEQAKLRKSGNRPVFSGEIALVTGAASGIGKACVDALLECGAAVIGLDIDSAIKHLYQRPDFLGLTCDVADEAQVTQALEAGTRAFGGLDMLILNAGIFPGGCRIDALATDEWRKVLNINLDANLMLMRDCYPLLKLAPGGGRVVVIGSKNVPAPGPGAAAYSASKAALNQLARIAALEWGADGIRINSLHPDAVFDTGLWTNEVLQSRAEHYKMSVDAYKSKNLMQVEITSHDVAALAAAMCGPLFAKTTAAQVPVDGGNDRVI</sequence>
<proteinExistence type="inferred from homology"/>
<comment type="similarity">
    <text evidence="1">Belongs to the short-chain dehydrogenases/reductases (SDR) family.</text>
</comment>
<accession>A0A3B1BCK5</accession>
<dbReference type="Gene3D" id="3.40.50.720">
    <property type="entry name" value="NAD(P)-binding Rossmann-like Domain"/>
    <property type="match status" value="1"/>
</dbReference>
<name>A0A3B1BCK5_9ZZZZ</name>
<evidence type="ECO:0000313" key="4">
    <source>
        <dbReference type="EMBL" id="VAX09644.1"/>
    </source>
</evidence>
<dbReference type="SUPFAM" id="SSF51735">
    <property type="entry name" value="NAD(P)-binding Rossmann-fold domains"/>
    <property type="match status" value="1"/>
</dbReference>
<protein>
    <submittedName>
        <fullName evidence="4">Short-chain dehydrogenase</fullName>
    </submittedName>
</protein>
<dbReference type="InterPro" id="IPR020904">
    <property type="entry name" value="Sc_DH/Rdtase_CS"/>
</dbReference>
<dbReference type="InterPro" id="IPR036409">
    <property type="entry name" value="Aldolase_II/adducin_N_sf"/>
</dbReference>
<dbReference type="Gene3D" id="3.40.225.10">
    <property type="entry name" value="Class II aldolase/adducin N-terminal domain"/>
    <property type="match status" value="1"/>
</dbReference>
<dbReference type="PRINTS" id="PR00080">
    <property type="entry name" value="SDRFAMILY"/>
</dbReference>
<dbReference type="PANTHER" id="PTHR24321">
    <property type="entry name" value="DEHYDROGENASES, SHORT CHAIN"/>
    <property type="match status" value="1"/>
</dbReference>
<dbReference type="Pfam" id="PF00106">
    <property type="entry name" value="adh_short"/>
    <property type="match status" value="1"/>
</dbReference>
<dbReference type="PANTHER" id="PTHR24321:SF14">
    <property type="entry name" value="SHORT-CHAIN TYPE DEHYDROGENASE_REDUCTASE BLR2146-RELATED"/>
    <property type="match status" value="1"/>
</dbReference>
<organism evidence="4">
    <name type="scientific">hydrothermal vent metagenome</name>
    <dbReference type="NCBI Taxonomy" id="652676"/>
    <lineage>
        <taxon>unclassified sequences</taxon>
        <taxon>metagenomes</taxon>
        <taxon>ecological metagenomes</taxon>
    </lineage>
</organism>
<gene>
    <name evidence="4" type="ORF">MNBD_GAMMA26-1126</name>
</gene>
<dbReference type="InterPro" id="IPR001303">
    <property type="entry name" value="Aldolase_II/adducin_N"/>
</dbReference>
<dbReference type="PROSITE" id="PS00061">
    <property type="entry name" value="ADH_SHORT"/>
    <property type="match status" value="1"/>
</dbReference>
<dbReference type="NCBIfam" id="NF006196">
    <property type="entry name" value="PRK08324.2-4"/>
    <property type="match status" value="1"/>
</dbReference>
<dbReference type="EMBL" id="UOFX01000056">
    <property type="protein sequence ID" value="VAX09644.1"/>
    <property type="molecule type" value="Genomic_DNA"/>
</dbReference>
<keyword evidence="2" id="KW-0560">Oxidoreductase</keyword>
<dbReference type="AlphaFoldDB" id="A0A3B1BCK5"/>
<evidence type="ECO:0000256" key="2">
    <source>
        <dbReference type="ARBA" id="ARBA00023002"/>
    </source>
</evidence>
<dbReference type="GO" id="GO:0016491">
    <property type="term" value="F:oxidoreductase activity"/>
    <property type="evidence" value="ECO:0007669"/>
    <property type="project" value="UniProtKB-KW"/>
</dbReference>
<dbReference type="InterPro" id="IPR036291">
    <property type="entry name" value="NAD(P)-bd_dom_sf"/>
</dbReference>
<feature type="domain" description="Class II aldolase/adducin N-terminal" evidence="3">
    <location>
        <begin position="19"/>
        <end position="220"/>
    </location>
</feature>
<evidence type="ECO:0000256" key="1">
    <source>
        <dbReference type="ARBA" id="ARBA00006484"/>
    </source>
</evidence>
<dbReference type="SUPFAM" id="SSF53639">
    <property type="entry name" value="AraD/HMP-PK domain-like"/>
    <property type="match status" value="1"/>
</dbReference>
<reference evidence="4" key="1">
    <citation type="submission" date="2018-06" db="EMBL/GenBank/DDBJ databases">
        <authorList>
            <person name="Zhirakovskaya E."/>
        </authorList>
    </citation>
    <scope>NUCLEOTIDE SEQUENCE</scope>
</reference>
<dbReference type="InterPro" id="IPR002347">
    <property type="entry name" value="SDR_fam"/>
</dbReference>
<dbReference type="FunFam" id="3.40.50.720:FF:000084">
    <property type="entry name" value="Short-chain dehydrogenase reductase"/>
    <property type="match status" value="1"/>
</dbReference>
<dbReference type="PRINTS" id="PR00081">
    <property type="entry name" value="GDHRDH"/>
</dbReference>
<evidence type="ECO:0000259" key="3">
    <source>
        <dbReference type="SMART" id="SM01007"/>
    </source>
</evidence>
<dbReference type="Pfam" id="PF00596">
    <property type="entry name" value="Aldolase_II"/>
    <property type="match status" value="1"/>
</dbReference>
<dbReference type="SMART" id="SM01007">
    <property type="entry name" value="Aldolase_II"/>
    <property type="match status" value="1"/>
</dbReference>